<feature type="domain" description="CUB" evidence="1">
    <location>
        <begin position="238"/>
        <end position="414"/>
    </location>
</feature>
<evidence type="ECO:0000313" key="3">
    <source>
        <dbReference type="Proteomes" id="UP000675881"/>
    </source>
</evidence>
<sequence>MHPDFLSVSIQCIKQQILMDKNNNGEKKVLKEVIVIVCVFCLLALQVAGGELLEKDIEGKSLSLFNVVRFENIVCTGDSKNGTCYTSEECEAKGGLAQGTCASGYGVCCIITLGCGGTSSENCTYIEQSSFTSSSSLSSNPCSYKICKLSDHVCRIRLDFTKHVLADPVSGTAVVGAVNVIDSRYAHGQCTEDRFTFSSIGKNGAPVICGYNTGQHMILDASEQCNVLSFTVDLNAGPSGCLQYFTDDSGSFSTFNFRTDSATVSATATHLANQEYSICIRRTANKCRVCYSPHINDPAADADTLPQASYGISLSSNAASKSGADTDCTTDFIEIPGAVANTVTVPTTDGTNRICGRFFAAARDAVDSATVCSLQVPFQINVNFDENEELTAVTATMAQLSELSEAPSGTTGFCTFKKIMREVSVFQHGSSILQATSHHSNYPPVNVIEKSTNKPWISTGLFPQFIVIQFPDTMTVQSCEIKCYKVKECEFLRSQGKGQFLSIERKVIDMDPIRTDSPLYLDFKDFEEFDTDSVKFLIHSGYDAVVGVYSISVMGRISAAKDTPISPINGTLDTSEEVDQLHEGKKFKTAFRIPSTKNIRQNPMEKEDEDELDGLSTYSTLGDIMEMNQRSQMMRTLMMLKIDKLKSTLIDIINK</sequence>
<protein>
    <submittedName>
        <fullName evidence="2">(salmon louse) hypothetical protein</fullName>
    </submittedName>
</protein>
<organism evidence="2 3">
    <name type="scientific">Lepeophtheirus salmonis</name>
    <name type="common">Salmon louse</name>
    <name type="synonym">Caligus salmonis</name>
    <dbReference type="NCBI Taxonomy" id="72036"/>
    <lineage>
        <taxon>Eukaryota</taxon>
        <taxon>Metazoa</taxon>
        <taxon>Ecdysozoa</taxon>
        <taxon>Arthropoda</taxon>
        <taxon>Crustacea</taxon>
        <taxon>Multicrustacea</taxon>
        <taxon>Hexanauplia</taxon>
        <taxon>Copepoda</taxon>
        <taxon>Siphonostomatoida</taxon>
        <taxon>Caligidae</taxon>
        <taxon>Lepeophtheirus</taxon>
    </lineage>
</organism>
<dbReference type="OrthoDB" id="271080at2759"/>
<dbReference type="InterPro" id="IPR058698">
    <property type="entry name" value="CUB_metazoa"/>
</dbReference>
<dbReference type="Pfam" id="PF26080">
    <property type="entry name" value="CUB_animal"/>
    <property type="match status" value="1"/>
</dbReference>
<name>A0A7R8CHG0_LEPSM</name>
<dbReference type="EMBL" id="HG994592">
    <property type="protein sequence ID" value="CAF2823970.1"/>
    <property type="molecule type" value="Genomic_DNA"/>
</dbReference>
<dbReference type="AlphaFoldDB" id="A0A7R8CHG0"/>
<gene>
    <name evidence="2" type="ORF">LSAA_4014</name>
</gene>
<evidence type="ECO:0000259" key="1">
    <source>
        <dbReference type="Pfam" id="PF26080"/>
    </source>
</evidence>
<dbReference type="Gene3D" id="2.60.120.260">
    <property type="entry name" value="Galactose-binding domain-like"/>
    <property type="match status" value="1"/>
</dbReference>
<dbReference type="PANTHER" id="PTHR33236">
    <property type="entry name" value="INTRAFLAGELLAR TRANSPORT PROTEIN 122 FAMILY PROTEIN-RELATED"/>
    <property type="match status" value="1"/>
</dbReference>
<evidence type="ECO:0000313" key="2">
    <source>
        <dbReference type="EMBL" id="CAF2823970.1"/>
    </source>
</evidence>
<dbReference type="Proteomes" id="UP000675881">
    <property type="component" value="Chromosome 13"/>
</dbReference>
<dbReference type="InterPro" id="IPR008979">
    <property type="entry name" value="Galactose-bd-like_sf"/>
</dbReference>
<reference evidence="2" key="1">
    <citation type="submission" date="2021-02" db="EMBL/GenBank/DDBJ databases">
        <authorList>
            <person name="Bekaert M."/>
        </authorList>
    </citation>
    <scope>NUCLEOTIDE SEQUENCE</scope>
    <source>
        <strain evidence="2">IoA-00</strain>
    </source>
</reference>
<dbReference type="SUPFAM" id="SSF49785">
    <property type="entry name" value="Galactose-binding domain-like"/>
    <property type="match status" value="1"/>
</dbReference>
<dbReference type="PANTHER" id="PTHR33236:SF5">
    <property type="entry name" value="CUB DOMAIN-CONTAINING PROTEIN"/>
    <property type="match status" value="1"/>
</dbReference>
<proteinExistence type="predicted"/>
<accession>A0A7R8CHG0</accession>
<keyword evidence="3" id="KW-1185">Reference proteome</keyword>